<organism evidence="3 4">
    <name type="scientific">Nematostella vectensis</name>
    <name type="common">Starlet sea anemone</name>
    <dbReference type="NCBI Taxonomy" id="45351"/>
    <lineage>
        <taxon>Eukaryota</taxon>
        <taxon>Metazoa</taxon>
        <taxon>Cnidaria</taxon>
        <taxon>Anthozoa</taxon>
        <taxon>Hexacorallia</taxon>
        <taxon>Actiniaria</taxon>
        <taxon>Edwardsiidae</taxon>
        <taxon>Nematostella</taxon>
    </lineage>
</organism>
<dbReference type="GO" id="GO:0005886">
    <property type="term" value="C:plasma membrane"/>
    <property type="evidence" value="ECO:0000318"/>
    <property type="project" value="GO_Central"/>
</dbReference>
<gene>
    <name evidence="3" type="ORF">NEMVEDRAFT_v1g80101</name>
</gene>
<dbReference type="GO" id="GO:0008643">
    <property type="term" value="P:carbohydrate transport"/>
    <property type="evidence" value="ECO:0007669"/>
    <property type="project" value="InterPro"/>
</dbReference>
<dbReference type="InParanoid" id="A7RFU4"/>
<feature type="transmembrane region" description="Helical" evidence="2">
    <location>
        <begin position="50"/>
        <end position="72"/>
    </location>
</feature>
<evidence type="ECO:0000256" key="1">
    <source>
        <dbReference type="ARBA" id="ARBA00008335"/>
    </source>
</evidence>
<feature type="transmembrane region" description="Helical" evidence="2">
    <location>
        <begin position="354"/>
        <end position="371"/>
    </location>
</feature>
<dbReference type="FunFam" id="1.20.1250.20:FF:001041">
    <property type="entry name" value="Predicted protein"/>
    <property type="match status" value="1"/>
</dbReference>
<dbReference type="GO" id="GO:0033229">
    <property type="term" value="F:cysteine transmembrane transporter activity"/>
    <property type="evidence" value="ECO:0000318"/>
    <property type="project" value="GO_Central"/>
</dbReference>
<dbReference type="GO" id="GO:0015293">
    <property type="term" value="F:symporter activity"/>
    <property type="evidence" value="ECO:0007669"/>
    <property type="project" value="InterPro"/>
</dbReference>
<dbReference type="PANTHER" id="PTHR11328:SF28">
    <property type="entry name" value="MAJOR FACILITATOR SUPERFAMILY DOMAIN-CONTAINING PROTEIN 12"/>
    <property type="match status" value="1"/>
</dbReference>
<keyword evidence="4" id="KW-1185">Reference proteome</keyword>
<dbReference type="Pfam" id="PF13347">
    <property type="entry name" value="MFS_2"/>
    <property type="match status" value="1"/>
</dbReference>
<keyword evidence="2" id="KW-1133">Transmembrane helix</keyword>
<dbReference type="InterPro" id="IPR039672">
    <property type="entry name" value="MFS_2"/>
</dbReference>
<dbReference type="PhylomeDB" id="A7RFU4"/>
<dbReference type="GO" id="GO:1903712">
    <property type="term" value="P:cysteine transmembrane transport"/>
    <property type="evidence" value="ECO:0000318"/>
    <property type="project" value="GO_Central"/>
</dbReference>
<feature type="transmembrane region" description="Helical" evidence="2">
    <location>
        <begin position="12"/>
        <end position="38"/>
    </location>
</feature>
<dbReference type="InterPro" id="IPR036259">
    <property type="entry name" value="MFS_trans_sf"/>
</dbReference>
<dbReference type="SUPFAM" id="SSF103473">
    <property type="entry name" value="MFS general substrate transporter"/>
    <property type="match status" value="1"/>
</dbReference>
<dbReference type="EMBL" id="DS469508">
    <property type="protein sequence ID" value="EDO49779.1"/>
    <property type="molecule type" value="Genomic_DNA"/>
</dbReference>
<dbReference type="PANTHER" id="PTHR11328">
    <property type="entry name" value="MAJOR FACILITATOR SUPERFAMILY DOMAIN-CONTAINING PROTEIN"/>
    <property type="match status" value="1"/>
</dbReference>
<proteinExistence type="inferred from homology"/>
<evidence type="ECO:0000313" key="4">
    <source>
        <dbReference type="Proteomes" id="UP000001593"/>
    </source>
</evidence>
<dbReference type="HOGENOM" id="CLU_030068_1_1_1"/>
<feature type="transmembrane region" description="Helical" evidence="2">
    <location>
        <begin position="324"/>
        <end position="342"/>
    </location>
</feature>
<dbReference type="InterPro" id="IPR011701">
    <property type="entry name" value="MFS"/>
</dbReference>
<dbReference type="AlphaFoldDB" id="A7RFU4"/>
<keyword evidence="2" id="KW-0472">Membrane</keyword>
<feature type="transmembrane region" description="Helical" evidence="2">
    <location>
        <begin position="383"/>
        <end position="403"/>
    </location>
</feature>
<name>A7RFU4_NEMVE</name>
<sequence length="445" mass="49301">MQPRKKKPRLSILQRVFFSLGHIFNDFVLAIYSSYLLIYQTKVLGLSSVVVGLVWLIPNAVDAFLALLVGYICDNFVVPGLSKCYGRRKSWHLLGCILLGISFPFLLMPCLFNTSSGYWVEAVYYIIITEISYLGYCFTHANQLAMIPDIAKRPSEMVELGAISSSVTFASGIFVYAIVWALLDGDSTSRVTPLSTPRLSRHTRAHNLPLGSNFSLSRRASHGPSPLASTVLSLPGTQDYLTKKLTDIREVVNVLKAETNASDFVIIERSRPIERDGGSWRRLFTNPMFYKIGFAYMCTRMAQNVTNAYFPIFLTDHLKFGKQAIAYFPLVTLISGVFASVATKTLNRILGNKWTFCVGALVVMGSSLWFYSLTKETRSATYAPAIMSGCGTSIMFVTTLALAAELVDQDRSSGAFVMASMSFLSKIVLGTLFFFLQELTPKSSG</sequence>
<reference evidence="3 4" key="1">
    <citation type="journal article" date="2007" name="Science">
        <title>Sea anemone genome reveals ancestral eumetazoan gene repertoire and genomic organization.</title>
        <authorList>
            <person name="Putnam N.H."/>
            <person name="Srivastava M."/>
            <person name="Hellsten U."/>
            <person name="Dirks B."/>
            <person name="Chapman J."/>
            <person name="Salamov A."/>
            <person name="Terry A."/>
            <person name="Shapiro H."/>
            <person name="Lindquist E."/>
            <person name="Kapitonov V.V."/>
            <person name="Jurka J."/>
            <person name="Genikhovich G."/>
            <person name="Grigoriev I.V."/>
            <person name="Lucas S.M."/>
            <person name="Steele R.E."/>
            <person name="Finnerty J.R."/>
            <person name="Technau U."/>
            <person name="Martindale M.Q."/>
            <person name="Rokhsar D.S."/>
        </authorList>
    </citation>
    <scope>NUCLEOTIDE SEQUENCE [LARGE SCALE GENOMIC DNA]</scope>
    <source>
        <strain evidence="4">CH2 X CH6</strain>
    </source>
</reference>
<comment type="similarity">
    <text evidence="1">Belongs to the major facilitator superfamily.</text>
</comment>
<dbReference type="Gene3D" id="1.20.1250.20">
    <property type="entry name" value="MFS general substrate transporter like domains"/>
    <property type="match status" value="2"/>
</dbReference>
<feature type="transmembrane region" description="Helical" evidence="2">
    <location>
        <begin position="93"/>
        <end position="116"/>
    </location>
</feature>
<feature type="transmembrane region" description="Helical" evidence="2">
    <location>
        <begin position="160"/>
        <end position="183"/>
    </location>
</feature>
<keyword evidence="2" id="KW-0812">Transmembrane</keyword>
<accession>A7RFU4</accession>
<protein>
    <submittedName>
        <fullName evidence="3">Uncharacterized protein</fullName>
    </submittedName>
</protein>
<evidence type="ECO:0000313" key="3">
    <source>
        <dbReference type="EMBL" id="EDO49779.1"/>
    </source>
</evidence>
<dbReference type="Proteomes" id="UP000001593">
    <property type="component" value="Unassembled WGS sequence"/>
</dbReference>
<feature type="transmembrane region" description="Helical" evidence="2">
    <location>
        <begin position="415"/>
        <end position="436"/>
    </location>
</feature>
<evidence type="ECO:0000256" key="2">
    <source>
        <dbReference type="SAM" id="Phobius"/>
    </source>
</evidence>
<dbReference type="Pfam" id="PF07690">
    <property type="entry name" value="MFS_1"/>
    <property type="match status" value="1"/>
</dbReference>
<feature type="transmembrane region" description="Helical" evidence="2">
    <location>
        <begin position="122"/>
        <end position="139"/>
    </location>
</feature>
<dbReference type="eggNOG" id="KOG4830">
    <property type="taxonomic scope" value="Eukaryota"/>
</dbReference>